<comment type="caution">
    <text evidence="1">The sequence shown here is derived from an EMBL/GenBank/DDBJ whole genome shotgun (WGS) entry which is preliminary data.</text>
</comment>
<gene>
    <name evidence="1" type="ORF">PIIN_11299</name>
</gene>
<keyword evidence="2" id="KW-1185">Reference proteome</keyword>
<dbReference type="HOGENOM" id="CLU_3406548_0_0_1"/>
<dbReference type="Proteomes" id="UP000007148">
    <property type="component" value="Unassembled WGS sequence"/>
</dbReference>
<dbReference type="EMBL" id="CAFZ01001482">
    <property type="protein sequence ID" value="CCA77322.1"/>
    <property type="molecule type" value="Genomic_DNA"/>
</dbReference>
<evidence type="ECO:0000313" key="1">
    <source>
        <dbReference type="EMBL" id="CCA77322.1"/>
    </source>
</evidence>
<sequence length="30" mass="3440">MTEYSQFVNTTQYSFDTNYPSDSQDQGLTA</sequence>
<accession>G4U179</accession>
<reference evidence="1 2" key="1">
    <citation type="journal article" date="2011" name="PLoS Pathog.">
        <title>Endophytic Life Strategies Decoded by Genome and Transcriptome Analyses of the Mutualistic Root Symbiont Piriformospora indica.</title>
        <authorList>
            <person name="Zuccaro A."/>
            <person name="Lahrmann U."/>
            <person name="Guldener U."/>
            <person name="Langen G."/>
            <person name="Pfiffi S."/>
            <person name="Biedenkopf D."/>
            <person name="Wong P."/>
            <person name="Samans B."/>
            <person name="Grimm C."/>
            <person name="Basiewicz M."/>
            <person name="Murat C."/>
            <person name="Martin F."/>
            <person name="Kogel K.H."/>
        </authorList>
    </citation>
    <scope>NUCLEOTIDE SEQUENCE [LARGE SCALE GENOMIC DNA]</scope>
    <source>
        <strain evidence="1 2">DSM 11827</strain>
    </source>
</reference>
<name>G4U179_SERID</name>
<evidence type="ECO:0000313" key="2">
    <source>
        <dbReference type="Proteomes" id="UP000007148"/>
    </source>
</evidence>
<protein>
    <submittedName>
        <fullName evidence="1">Uncharacterized protein</fullName>
    </submittedName>
</protein>
<dbReference type="AlphaFoldDB" id="G4U179"/>
<organism evidence="1 2">
    <name type="scientific">Serendipita indica (strain DSM 11827)</name>
    <name type="common">Root endophyte fungus</name>
    <name type="synonym">Piriformospora indica</name>
    <dbReference type="NCBI Taxonomy" id="1109443"/>
    <lineage>
        <taxon>Eukaryota</taxon>
        <taxon>Fungi</taxon>
        <taxon>Dikarya</taxon>
        <taxon>Basidiomycota</taxon>
        <taxon>Agaricomycotina</taxon>
        <taxon>Agaricomycetes</taxon>
        <taxon>Sebacinales</taxon>
        <taxon>Serendipitaceae</taxon>
        <taxon>Serendipita</taxon>
    </lineage>
</organism>
<dbReference type="InParanoid" id="G4U179"/>
<proteinExistence type="predicted"/>